<feature type="transmembrane region" description="Helical" evidence="6">
    <location>
        <begin position="156"/>
        <end position="176"/>
    </location>
</feature>
<feature type="domain" description="EamA" evidence="7">
    <location>
        <begin position="158"/>
        <end position="294"/>
    </location>
</feature>
<evidence type="ECO:0000256" key="2">
    <source>
        <dbReference type="ARBA" id="ARBA00022475"/>
    </source>
</evidence>
<keyword evidence="4 6" id="KW-1133">Transmembrane helix</keyword>
<dbReference type="InterPro" id="IPR050638">
    <property type="entry name" value="AA-Vitamin_Transporters"/>
</dbReference>
<feature type="domain" description="EamA" evidence="7">
    <location>
        <begin position="17"/>
        <end position="142"/>
    </location>
</feature>
<dbReference type="RefSeq" id="WP_227181803.1">
    <property type="nucleotide sequence ID" value="NZ_JAJBZT010000011.1"/>
</dbReference>
<proteinExistence type="predicted"/>
<dbReference type="PANTHER" id="PTHR32322">
    <property type="entry name" value="INNER MEMBRANE TRANSPORTER"/>
    <property type="match status" value="1"/>
</dbReference>
<dbReference type="Proteomes" id="UP001165395">
    <property type="component" value="Unassembled WGS sequence"/>
</dbReference>
<feature type="transmembrane region" description="Helical" evidence="6">
    <location>
        <begin position="34"/>
        <end position="58"/>
    </location>
</feature>
<evidence type="ECO:0000256" key="4">
    <source>
        <dbReference type="ARBA" id="ARBA00022989"/>
    </source>
</evidence>
<dbReference type="InterPro" id="IPR000620">
    <property type="entry name" value="EamA_dom"/>
</dbReference>
<evidence type="ECO:0000313" key="8">
    <source>
        <dbReference type="EMBL" id="MCB6184986.1"/>
    </source>
</evidence>
<dbReference type="EMBL" id="JAJBZT010000011">
    <property type="protein sequence ID" value="MCB6184986.1"/>
    <property type="molecule type" value="Genomic_DNA"/>
</dbReference>
<gene>
    <name evidence="8" type="ORF">LIN78_15675</name>
</gene>
<name>A0ABS8D9U5_9NEIS</name>
<dbReference type="SUPFAM" id="SSF103481">
    <property type="entry name" value="Multidrug resistance efflux transporter EmrE"/>
    <property type="match status" value="2"/>
</dbReference>
<protein>
    <submittedName>
        <fullName evidence="8">DMT family transporter</fullName>
    </submittedName>
</protein>
<keyword evidence="5 6" id="KW-0472">Membrane</keyword>
<reference evidence="8" key="1">
    <citation type="submission" date="2021-10" db="EMBL/GenBank/DDBJ databases">
        <title>The complete genome sequence of Leeia sp. TBRC 13508.</title>
        <authorList>
            <person name="Charoenyingcharoen P."/>
            <person name="Yukphan P."/>
        </authorList>
    </citation>
    <scope>NUCLEOTIDE SEQUENCE</scope>
    <source>
        <strain evidence="8">TBRC 13508</strain>
    </source>
</reference>
<feature type="transmembrane region" description="Helical" evidence="6">
    <location>
        <begin position="188"/>
        <end position="207"/>
    </location>
</feature>
<evidence type="ECO:0000256" key="6">
    <source>
        <dbReference type="SAM" id="Phobius"/>
    </source>
</evidence>
<keyword evidence="3 6" id="KW-0812">Transmembrane</keyword>
<dbReference type="InterPro" id="IPR037185">
    <property type="entry name" value="EmrE-like"/>
</dbReference>
<evidence type="ECO:0000256" key="5">
    <source>
        <dbReference type="ARBA" id="ARBA00023136"/>
    </source>
</evidence>
<evidence type="ECO:0000256" key="3">
    <source>
        <dbReference type="ARBA" id="ARBA00022692"/>
    </source>
</evidence>
<comment type="subcellular location">
    <subcellularLocation>
        <location evidence="1">Cell membrane</location>
        <topology evidence="1">Multi-pass membrane protein</topology>
    </subcellularLocation>
</comment>
<evidence type="ECO:0000256" key="1">
    <source>
        <dbReference type="ARBA" id="ARBA00004651"/>
    </source>
</evidence>
<feature type="transmembrane region" description="Helical" evidence="6">
    <location>
        <begin position="12"/>
        <end position="28"/>
    </location>
</feature>
<keyword evidence="9" id="KW-1185">Reference proteome</keyword>
<keyword evidence="2" id="KW-1003">Cell membrane</keyword>
<feature type="transmembrane region" description="Helical" evidence="6">
    <location>
        <begin position="127"/>
        <end position="144"/>
    </location>
</feature>
<dbReference type="Gene3D" id="1.10.3730.20">
    <property type="match status" value="1"/>
</dbReference>
<feature type="transmembrane region" description="Helical" evidence="6">
    <location>
        <begin position="276"/>
        <end position="294"/>
    </location>
</feature>
<comment type="caution">
    <text evidence="8">The sequence shown here is derived from an EMBL/GenBank/DDBJ whole genome shotgun (WGS) entry which is preliminary data.</text>
</comment>
<feature type="transmembrane region" description="Helical" evidence="6">
    <location>
        <begin position="219"/>
        <end position="240"/>
    </location>
</feature>
<evidence type="ECO:0000259" key="7">
    <source>
        <dbReference type="Pfam" id="PF00892"/>
    </source>
</evidence>
<sequence length="301" mass="32781">MSKLQSTTLAKASIWLIPLLWSVNYYVARKAPGVIAPYMLTLIRWGLAGVVLTSLSFAEIKAHQKEIKQNLHQFFIFGFCGMVVCGAWVYLGAKSTTAMNIALIYAAAPVLIAVGSVIWLKEKFRPIQMIGVVIALVGVLHVIVKGQWSALSKVQFVIGDAWIVAATLSWATYSLLQKLWKSSLSGNARLAVITCAALPMLIVGAIWEQFQPNTPPLSLYGVMLAAAAAIFPGILAYLVYSWAQQLIGASKVAITFYLGPLYAALIAWLLLDEHLYAFHLQAALLILPGVYFVSQAKPKSA</sequence>
<organism evidence="8 9">
    <name type="scientific">Leeia speluncae</name>
    <dbReference type="NCBI Taxonomy" id="2884804"/>
    <lineage>
        <taxon>Bacteria</taxon>
        <taxon>Pseudomonadati</taxon>
        <taxon>Pseudomonadota</taxon>
        <taxon>Betaproteobacteria</taxon>
        <taxon>Neisseriales</taxon>
        <taxon>Leeiaceae</taxon>
        <taxon>Leeia</taxon>
    </lineage>
</organism>
<dbReference type="Pfam" id="PF00892">
    <property type="entry name" value="EamA"/>
    <property type="match status" value="2"/>
</dbReference>
<accession>A0ABS8D9U5</accession>
<dbReference type="PANTHER" id="PTHR32322:SF18">
    <property type="entry name" value="S-ADENOSYLMETHIONINE_S-ADENOSYLHOMOCYSTEINE TRANSPORTER"/>
    <property type="match status" value="1"/>
</dbReference>
<feature type="transmembrane region" description="Helical" evidence="6">
    <location>
        <begin position="70"/>
        <end position="91"/>
    </location>
</feature>
<evidence type="ECO:0000313" key="9">
    <source>
        <dbReference type="Proteomes" id="UP001165395"/>
    </source>
</evidence>
<feature type="transmembrane region" description="Helical" evidence="6">
    <location>
        <begin position="252"/>
        <end position="270"/>
    </location>
</feature>
<feature type="transmembrane region" description="Helical" evidence="6">
    <location>
        <begin position="97"/>
        <end position="120"/>
    </location>
</feature>